<dbReference type="PANTHER" id="PTHR24148">
    <property type="entry name" value="ANKYRIN REPEAT DOMAIN-CONTAINING PROTEIN 39 HOMOLOG-RELATED"/>
    <property type="match status" value="1"/>
</dbReference>
<dbReference type="PANTHER" id="PTHR24148:SF64">
    <property type="entry name" value="HETEROKARYON INCOMPATIBILITY DOMAIN-CONTAINING PROTEIN"/>
    <property type="match status" value="1"/>
</dbReference>
<name>M2TEP2_COCSN</name>
<evidence type="ECO:0000313" key="2">
    <source>
        <dbReference type="Proteomes" id="UP000016934"/>
    </source>
</evidence>
<proteinExistence type="predicted"/>
<keyword evidence="2" id="KW-1185">Reference proteome</keyword>
<organism evidence="1 2">
    <name type="scientific">Cochliobolus sativus (strain ND90Pr / ATCC 201652)</name>
    <name type="common">Common root rot and spot blotch fungus</name>
    <name type="synonym">Bipolaris sorokiniana</name>
    <dbReference type="NCBI Taxonomy" id="665912"/>
    <lineage>
        <taxon>Eukaryota</taxon>
        <taxon>Fungi</taxon>
        <taxon>Dikarya</taxon>
        <taxon>Ascomycota</taxon>
        <taxon>Pezizomycotina</taxon>
        <taxon>Dothideomycetes</taxon>
        <taxon>Pleosporomycetidae</taxon>
        <taxon>Pleosporales</taxon>
        <taxon>Pleosporineae</taxon>
        <taxon>Pleosporaceae</taxon>
        <taxon>Bipolaris</taxon>
    </lineage>
</organism>
<dbReference type="Proteomes" id="UP000016934">
    <property type="component" value="Unassembled WGS sequence"/>
</dbReference>
<evidence type="ECO:0000313" key="1">
    <source>
        <dbReference type="EMBL" id="EMD67212.1"/>
    </source>
</evidence>
<dbReference type="AlphaFoldDB" id="M2TEP2"/>
<dbReference type="HOGENOM" id="CLU_1113578_0_0_1"/>
<accession>M2TEP2</accession>
<dbReference type="EMBL" id="KB445639">
    <property type="protein sequence ID" value="EMD67212.1"/>
    <property type="molecule type" value="Genomic_DNA"/>
</dbReference>
<protein>
    <submittedName>
        <fullName evidence="1">Uncharacterized protein</fullName>
    </submittedName>
</protein>
<reference evidence="2" key="2">
    <citation type="journal article" date="2013" name="PLoS Genet.">
        <title>Comparative genome structure, secondary metabolite, and effector coding capacity across Cochliobolus pathogens.</title>
        <authorList>
            <person name="Condon B.J."/>
            <person name="Leng Y."/>
            <person name="Wu D."/>
            <person name="Bushley K.E."/>
            <person name="Ohm R.A."/>
            <person name="Otillar R."/>
            <person name="Martin J."/>
            <person name="Schackwitz W."/>
            <person name="Grimwood J."/>
            <person name="MohdZainudin N."/>
            <person name="Xue C."/>
            <person name="Wang R."/>
            <person name="Manning V.A."/>
            <person name="Dhillon B."/>
            <person name="Tu Z.J."/>
            <person name="Steffenson B.J."/>
            <person name="Salamov A."/>
            <person name="Sun H."/>
            <person name="Lowry S."/>
            <person name="LaButti K."/>
            <person name="Han J."/>
            <person name="Copeland A."/>
            <person name="Lindquist E."/>
            <person name="Barry K."/>
            <person name="Schmutz J."/>
            <person name="Baker S.E."/>
            <person name="Ciuffetti L.M."/>
            <person name="Grigoriev I.V."/>
            <person name="Zhong S."/>
            <person name="Turgeon B.G."/>
        </authorList>
    </citation>
    <scope>NUCLEOTIDE SEQUENCE [LARGE SCALE GENOMIC DNA]</scope>
    <source>
        <strain evidence="2">ND90Pr / ATCC 201652</strain>
    </source>
</reference>
<reference evidence="1 2" key="1">
    <citation type="journal article" date="2012" name="PLoS Pathog.">
        <title>Diverse lifestyles and strategies of plant pathogenesis encoded in the genomes of eighteen Dothideomycetes fungi.</title>
        <authorList>
            <person name="Ohm R.A."/>
            <person name="Feau N."/>
            <person name="Henrissat B."/>
            <person name="Schoch C.L."/>
            <person name="Horwitz B.A."/>
            <person name="Barry K.W."/>
            <person name="Condon B.J."/>
            <person name="Copeland A.C."/>
            <person name="Dhillon B."/>
            <person name="Glaser F."/>
            <person name="Hesse C.N."/>
            <person name="Kosti I."/>
            <person name="LaButti K."/>
            <person name="Lindquist E.A."/>
            <person name="Lucas S."/>
            <person name="Salamov A.A."/>
            <person name="Bradshaw R.E."/>
            <person name="Ciuffetti L."/>
            <person name="Hamelin R.C."/>
            <person name="Kema G.H.J."/>
            <person name="Lawrence C."/>
            <person name="Scott J.A."/>
            <person name="Spatafora J.W."/>
            <person name="Turgeon B.G."/>
            <person name="de Wit P.J.G.M."/>
            <person name="Zhong S."/>
            <person name="Goodwin S.B."/>
            <person name="Grigoriev I.V."/>
        </authorList>
    </citation>
    <scope>NUCLEOTIDE SEQUENCE [LARGE SCALE GENOMIC DNA]</scope>
    <source>
        <strain evidence="2">ND90Pr / ATCC 201652</strain>
    </source>
</reference>
<dbReference type="InterPro" id="IPR052895">
    <property type="entry name" value="HetReg/Transcr_Mod"/>
</dbReference>
<feature type="non-terminal residue" evidence="1">
    <location>
        <position position="241"/>
    </location>
</feature>
<dbReference type="KEGG" id="bsc:COCSADRAFT_352053"/>
<sequence length="241" mass="27696">MGRVYKKAKEVRIWLGSFTDVRESMPNIQEELENYQSRRVPTLREPCSLLSPEEDTEAVLSIKEGIIEMALLEAMKYVMNNDRLLGQEIHNDCSPDELQALGMRIIAMRPWWRRVWVIQEASLPEQDPVMQCDYIEIGYPRFLELASHWIFPGAPLIPSRTHIPLIVHGMFHEGYEPSETSLASRLLTYLSCMSGNFEVTKPKDRVNGLGPSSIEEVPSWVPLWKSKKWIGEDKNRGAPKS</sequence>
<gene>
    <name evidence="1" type="ORF">COCSADRAFT_352053</name>
</gene>
<dbReference type="GeneID" id="19138132"/>
<dbReference type="OrthoDB" id="3757889at2759"/>
<dbReference type="RefSeq" id="XP_007696926.1">
    <property type="nucleotide sequence ID" value="XM_007698736.1"/>
</dbReference>